<dbReference type="Pfam" id="PF02852">
    <property type="entry name" value="Pyr_redox_dim"/>
    <property type="match status" value="1"/>
</dbReference>
<dbReference type="EMBL" id="CP015079">
    <property type="protein sequence ID" value="ANH37627.1"/>
    <property type="molecule type" value="Genomic_DNA"/>
</dbReference>
<feature type="binding site" evidence="9">
    <location>
        <position position="206"/>
    </location>
    <ligand>
        <name>NAD(+)</name>
        <dbReference type="ChEBI" id="CHEBI:57540"/>
    </ligand>
</feature>
<evidence type="ECO:0000256" key="7">
    <source>
        <dbReference type="ARBA" id="ARBA00023284"/>
    </source>
</evidence>
<keyword evidence="15" id="KW-1185">Reference proteome</keyword>
<dbReference type="InterPro" id="IPR004099">
    <property type="entry name" value="Pyr_nucl-diS_OxRdtase_dimer"/>
</dbReference>
<evidence type="ECO:0000256" key="11">
    <source>
        <dbReference type="RuleBase" id="RU003691"/>
    </source>
</evidence>
<accession>A0A1A9GH55</accession>
<protein>
    <submittedName>
        <fullName evidence="14">Dihydrolipoyl dehydrogenase</fullName>
        <ecNumber evidence="14">1.8.1.4</ecNumber>
    </submittedName>
</protein>
<dbReference type="PANTHER" id="PTHR22912:SF151">
    <property type="entry name" value="DIHYDROLIPOYL DEHYDROGENASE, MITOCHONDRIAL"/>
    <property type="match status" value="1"/>
</dbReference>
<name>A0A1A9GH55_9ACTN</name>
<evidence type="ECO:0000256" key="1">
    <source>
        <dbReference type="ARBA" id="ARBA00007532"/>
    </source>
</evidence>
<feature type="binding site" evidence="9">
    <location>
        <position position="309"/>
    </location>
    <ligand>
        <name>FAD</name>
        <dbReference type="ChEBI" id="CHEBI:57692"/>
    </ligand>
</feature>
<evidence type="ECO:0000259" key="12">
    <source>
        <dbReference type="Pfam" id="PF02852"/>
    </source>
</evidence>
<dbReference type="InterPro" id="IPR001100">
    <property type="entry name" value="Pyr_nuc-diS_OxRdtase"/>
</dbReference>
<evidence type="ECO:0000256" key="4">
    <source>
        <dbReference type="ARBA" id="ARBA00023002"/>
    </source>
</evidence>
<dbReference type="InterPro" id="IPR016156">
    <property type="entry name" value="FAD/NAD-linked_Rdtase_dimer_sf"/>
</dbReference>
<feature type="disulfide bond" description="Redox-active" evidence="10">
    <location>
        <begin position="47"/>
        <end position="52"/>
    </location>
</feature>
<comment type="cofactor">
    <cofactor evidence="9">
        <name>FAD</name>
        <dbReference type="ChEBI" id="CHEBI:57692"/>
    </cofactor>
    <text evidence="9">Binds 1 FAD per subunit.</text>
</comment>
<dbReference type="GO" id="GO:0006103">
    <property type="term" value="P:2-oxoglutarate metabolic process"/>
    <property type="evidence" value="ECO:0007669"/>
    <property type="project" value="TreeGrafter"/>
</dbReference>
<feature type="active site" description="Proton acceptor" evidence="8">
    <location>
        <position position="440"/>
    </location>
</feature>
<comment type="similarity">
    <text evidence="1 11">Belongs to the class-I pyridine nucleotide-disulfide oxidoreductase family.</text>
</comment>
<dbReference type="PANTHER" id="PTHR22912">
    <property type="entry name" value="DISULFIDE OXIDOREDUCTASE"/>
    <property type="match status" value="1"/>
</dbReference>
<dbReference type="OrthoDB" id="4763248at2"/>
<feature type="binding site" evidence="9">
    <location>
        <begin position="183"/>
        <end position="190"/>
    </location>
    <ligand>
        <name>NAD(+)</name>
        <dbReference type="ChEBI" id="CHEBI:57540"/>
    </ligand>
</feature>
<evidence type="ECO:0000256" key="10">
    <source>
        <dbReference type="PIRSR" id="PIRSR000350-4"/>
    </source>
</evidence>
<keyword evidence="9" id="KW-0547">Nucleotide-binding</keyword>
<evidence type="ECO:0000256" key="3">
    <source>
        <dbReference type="ARBA" id="ARBA00022827"/>
    </source>
</evidence>
<feature type="domain" description="FAD/NAD(P)-binding" evidence="13">
    <location>
        <begin position="11"/>
        <end position="324"/>
    </location>
</feature>
<keyword evidence="6" id="KW-1015">Disulfide bond</keyword>
<dbReference type="Proteomes" id="UP000077868">
    <property type="component" value="Chromosome"/>
</dbReference>
<evidence type="ECO:0000256" key="9">
    <source>
        <dbReference type="PIRSR" id="PIRSR000350-3"/>
    </source>
</evidence>
<dbReference type="PRINTS" id="PR00368">
    <property type="entry name" value="FADPNR"/>
</dbReference>
<dbReference type="PROSITE" id="PS00076">
    <property type="entry name" value="PYRIDINE_REDOX_1"/>
    <property type="match status" value="1"/>
</dbReference>
<dbReference type="PATRIC" id="fig|1300347.3.peg.1186"/>
<dbReference type="Gene3D" id="3.30.390.30">
    <property type="match status" value="1"/>
</dbReference>
<dbReference type="RefSeq" id="WP_068107355.1">
    <property type="nucleotide sequence ID" value="NZ_CP015079.1"/>
</dbReference>
<evidence type="ECO:0000256" key="6">
    <source>
        <dbReference type="ARBA" id="ARBA00023157"/>
    </source>
</evidence>
<dbReference type="SUPFAM" id="SSF55424">
    <property type="entry name" value="FAD/NAD-linked reductases, dimerisation (C-terminal) domain"/>
    <property type="match status" value="1"/>
</dbReference>
<dbReference type="InterPro" id="IPR036188">
    <property type="entry name" value="FAD/NAD-bd_sf"/>
</dbReference>
<dbReference type="GO" id="GO:0050660">
    <property type="term" value="F:flavin adenine dinucleotide binding"/>
    <property type="evidence" value="ECO:0007669"/>
    <property type="project" value="TreeGrafter"/>
</dbReference>
<feature type="binding site" evidence="9">
    <location>
        <position position="118"/>
    </location>
    <ligand>
        <name>FAD</name>
        <dbReference type="ChEBI" id="CHEBI:57692"/>
    </ligand>
</feature>
<feature type="binding site" evidence="9">
    <location>
        <position position="56"/>
    </location>
    <ligand>
        <name>FAD</name>
        <dbReference type="ChEBI" id="CHEBI:57692"/>
    </ligand>
</feature>
<dbReference type="KEGG" id="ndk:I601_1185"/>
<evidence type="ECO:0000256" key="2">
    <source>
        <dbReference type="ARBA" id="ARBA00022630"/>
    </source>
</evidence>
<organism evidence="14 15">
    <name type="scientific">Nocardioides dokdonensis FR1436</name>
    <dbReference type="NCBI Taxonomy" id="1300347"/>
    <lineage>
        <taxon>Bacteria</taxon>
        <taxon>Bacillati</taxon>
        <taxon>Actinomycetota</taxon>
        <taxon>Actinomycetes</taxon>
        <taxon>Propionibacteriales</taxon>
        <taxon>Nocardioidaceae</taxon>
        <taxon>Nocardioides</taxon>
    </lineage>
</organism>
<evidence type="ECO:0000256" key="8">
    <source>
        <dbReference type="PIRSR" id="PIRSR000350-2"/>
    </source>
</evidence>
<keyword evidence="4 11" id="KW-0560">Oxidoreductase</keyword>
<dbReference type="PIRSF" id="PIRSF000350">
    <property type="entry name" value="Mercury_reductase_MerA"/>
    <property type="match status" value="1"/>
</dbReference>
<dbReference type="InterPro" id="IPR012999">
    <property type="entry name" value="Pyr_OxRdtase_I_AS"/>
</dbReference>
<feature type="binding site" evidence="9">
    <location>
        <begin position="146"/>
        <end position="148"/>
    </location>
    <ligand>
        <name>FAD</name>
        <dbReference type="ChEBI" id="CHEBI:57692"/>
    </ligand>
</feature>
<dbReference type="STRING" id="1300347.I601_1185"/>
<dbReference type="InterPro" id="IPR050151">
    <property type="entry name" value="Class-I_Pyr_Nuc-Dis_Oxidored"/>
</dbReference>
<evidence type="ECO:0000313" key="15">
    <source>
        <dbReference type="Proteomes" id="UP000077868"/>
    </source>
</evidence>
<keyword evidence="5 9" id="KW-0520">NAD</keyword>
<keyword evidence="2 11" id="KW-0285">Flavoprotein</keyword>
<proteinExistence type="inferred from homology"/>
<feature type="binding site" evidence="9">
    <location>
        <position position="270"/>
    </location>
    <ligand>
        <name>NAD(+)</name>
        <dbReference type="ChEBI" id="CHEBI:57540"/>
    </ligand>
</feature>
<evidence type="ECO:0000259" key="13">
    <source>
        <dbReference type="Pfam" id="PF07992"/>
    </source>
</evidence>
<dbReference type="InterPro" id="IPR023753">
    <property type="entry name" value="FAD/NAD-binding_dom"/>
</dbReference>
<dbReference type="AlphaFoldDB" id="A0A1A9GH55"/>
<gene>
    <name evidence="14" type="primary">pdhD_1</name>
    <name evidence="14" type="ORF">I601_1185</name>
</gene>
<evidence type="ECO:0000256" key="5">
    <source>
        <dbReference type="ARBA" id="ARBA00023027"/>
    </source>
</evidence>
<dbReference type="SUPFAM" id="SSF51905">
    <property type="entry name" value="FAD/NAD(P)-binding domain"/>
    <property type="match status" value="1"/>
</dbReference>
<feature type="domain" description="Pyridine nucleotide-disulphide oxidoreductase dimerisation" evidence="12">
    <location>
        <begin position="343"/>
        <end position="450"/>
    </location>
</feature>
<keyword evidence="7 11" id="KW-0676">Redox-active center</keyword>
<dbReference type="PRINTS" id="PR00411">
    <property type="entry name" value="PNDRDTASEI"/>
</dbReference>
<dbReference type="Pfam" id="PF07992">
    <property type="entry name" value="Pyr_redox_2"/>
    <property type="match status" value="1"/>
</dbReference>
<dbReference type="Gene3D" id="3.50.50.60">
    <property type="entry name" value="FAD/NAD(P)-binding domain"/>
    <property type="match status" value="2"/>
</dbReference>
<keyword evidence="3 9" id="KW-0274">FAD</keyword>
<evidence type="ECO:0000313" key="14">
    <source>
        <dbReference type="EMBL" id="ANH37627.1"/>
    </source>
</evidence>
<dbReference type="EC" id="1.8.1.4" evidence="14"/>
<dbReference type="GO" id="GO:0004148">
    <property type="term" value="F:dihydrolipoyl dehydrogenase (NADH) activity"/>
    <property type="evidence" value="ECO:0007669"/>
    <property type="project" value="UniProtKB-EC"/>
</dbReference>
<sequence length="462" mass="47921">MSAAPERVRTEVLVLGGGPGGYVAALRAATLGAEVTLVERDHLGGVCLNEGCIPSKILLHAAETVESVVHAPWARSNSPITLDHAGLQLFKTDTVGRLRGGIAGLLRARRVRVITGLGRFTGEHTLAVEGADGGTEVEFDYAVVATGSAPVELASLPFDHDRVVHARHVLDWRHTPDRVVVVGGGAIGVELATFLGASGAEVLLVEAQDRLLAGFDATVVRPVLDALRERGVSIRTSTVVEDDDGTTVGLRSAAGEVERIETDHVVVAVGRRPLLPDLGPLDLRRGPGGHLLVDDRLRTSAPHVFAIGDLTQGPALAHRAMAQGKVAGHNAHGADEVFDPVCVPSVVYSAPELARAGLTPDEAQALGHDVATTRFSLRGNGRALGLGVDGDGLLLHDAVTGLVLGFELSGPAAGEVVPSLVVALEMGAVVQDLADMVFPHPSVSEVVGEMADLALGLGLHGR</sequence>
<reference evidence="14 15" key="1">
    <citation type="submission" date="2016-03" db="EMBL/GenBank/DDBJ databases">
        <title>Complete genome sequence of a soil Actinobacterium, Nocardioides dokdonensis FR1436.</title>
        <authorList>
            <person name="Kwon S.-K."/>
            <person name="Kim K."/>
            <person name="Kim J.F."/>
        </authorList>
    </citation>
    <scope>NUCLEOTIDE SEQUENCE [LARGE SCALE GENOMIC DNA]</scope>
    <source>
        <strain evidence="14 15">FR1436</strain>
    </source>
</reference>